<dbReference type="PANTHER" id="PTHR46401">
    <property type="entry name" value="GLYCOSYLTRANSFERASE WBBK-RELATED"/>
    <property type="match status" value="1"/>
</dbReference>
<protein>
    <recommendedName>
        <fullName evidence="6">Glycosyltransferase subfamily 4-like N-terminal domain-containing protein</fullName>
    </recommendedName>
</protein>
<dbReference type="Pfam" id="PF13439">
    <property type="entry name" value="Glyco_transf_4"/>
    <property type="match status" value="1"/>
</dbReference>
<feature type="domain" description="Glycosyltransferase subfamily 4-like N-terminal" evidence="3">
    <location>
        <begin position="15"/>
        <end position="170"/>
    </location>
</feature>
<evidence type="ECO:0008006" key="6">
    <source>
        <dbReference type="Google" id="ProtNLM"/>
    </source>
</evidence>
<dbReference type="Pfam" id="PF00534">
    <property type="entry name" value="Glycos_transf_1"/>
    <property type="match status" value="1"/>
</dbReference>
<evidence type="ECO:0000256" key="1">
    <source>
        <dbReference type="ARBA" id="ARBA00022679"/>
    </source>
</evidence>
<proteinExistence type="predicted"/>
<dbReference type="EMBL" id="MEXR01000011">
    <property type="protein sequence ID" value="OGD10181.1"/>
    <property type="molecule type" value="Genomic_DNA"/>
</dbReference>
<comment type="caution">
    <text evidence="4">The sequence shown here is derived from an EMBL/GenBank/DDBJ whole genome shotgun (WGS) entry which is preliminary data.</text>
</comment>
<dbReference type="PANTHER" id="PTHR46401:SF2">
    <property type="entry name" value="GLYCOSYLTRANSFERASE WBBK-RELATED"/>
    <property type="match status" value="1"/>
</dbReference>
<dbReference type="InterPro" id="IPR001296">
    <property type="entry name" value="Glyco_trans_1"/>
</dbReference>
<dbReference type="Gene3D" id="3.40.50.2000">
    <property type="entry name" value="Glycogen Phosphorylase B"/>
    <property type="match status" value="2"/>
</dbReference>
<evidence type="ECO:0000259" key="2">
    <source>
        <dbReference type="Pfam" id="PF00534"/>
    </source>
</evidence>
<dbReference type="GO" id="GO:0009103">
    <property type="term" value="P:lipopolysaccharide biosynthetic process"/>
    <property type="evidence" value="ECO:0007669"/>
    <property type="project" value="TreeGrafter"/>
</dbReference>
<keyword evidence="1" id="KW-0808">Transferase</keyword>
<accession>A0A1F4ZV14</accession>
<dbReference type="Proteomes" id="UP000176424">
    <property type="component" value="Unassembled WGS sequence"/>
</dbReference>
<evidence type="ECO:0000313" key="4">
    <source>
        <dbReference type="EMBL" id="OGD10181.1"/>
    </source>
</evidence>
<dbReference type="GO" id="GO:0016757">
    <property type="term" value="F:glycosyltransferase activity"/>
    <property type="evidence" value="ECO:0007669"/>
    <property type="project" value="InterPro"/>
</dbReference>
<dbReference type="SUPFAM" id="SSF53756">
    <property type="entry name" value="UDP-Glycosyltransferase/glycogen phosphorylase"/>
    <property type="match status" value="1"/>
</dbReference>
<dbReference type="AlphaFoldDB" id="A0A1F4ZV14"/>
<evidence type="ECO:0000313" key="5">
    <source>
        <dbReference type="Proteomes" id="UP000176424"/>
    </source>
</evidence>
<sequence length="364" mass="40284">MKIGIDVSQAIFGTGVSDYTINLVHGLIRVDPSNSYVLFGSSLRRSADIKAIFPTARTFNLPPTFLHLLWNYLHAVNIETFIGPVDVFHSSDWVEPPSVAPKVTTVHDLSPFLYPDEMKSGLLRNISAVHAARMNWVLKETAKIICVSQSTANELMDIFKVKPDRIAVIPEALPERFKIRPTEVEIAQVKKTYGLDDYVLAIGTPQPRKNISKLVEAYLEYKDKLRLPEKLVIVGGHGWGITDIPVSDSVIFTGFLPNHQTAALLAGCQVFAYPSLHEGFGLPILNAFYQQVPVVTSNCSSMPEVAGEAAVLVDPKSSEQIAHGLALAIKNRDKFVKLGHKQLTKFSWDKAAKDTLMIYDQICS</sequence>
<evidence type="ECO:0000259" key="3">
    <source>
        <dbReference type="Pfam" id="PF13439"/>
    </source>
</evidence>
<dbReference type="STRING" id="1797263.A2397_06045"/>
<organism evidence="4 5">
    <name type="scientific">Candidatus Amesbacteria bacterium RIFOXYB1_FULL_44_23</name>
    <dbReference type="NCBI Taxonomy" id="1797263"/>
    <lineage>
        <taxon>Bacteria</taxon>
        <taxon>Candidatus Amesiibacteriota</taxon>
    </lineage>
</organism>
<feature type="domain" description="Glycosyl transferase family 1" evidence="2">
    <location>
        <begin position="191"/>
        <end position="337"/>
    </location>
</feature>
<name>A0A1F4ZV14_9BACT</name>
<gene>
    <name evidence="4" type="ORF">A2397_06045</name>
</gene>
<dbReference type="InterPro" id="IPR028098">
    <property type="entry name" value="Glyco_trans_4-like_N"/>
</dbReference>
<dbReference type="CDD" id="cd03809">
    <property type="entry name" value="GT4_MtfB-like"/>
    <property type="match status" value="1"/>
</dbReference>
<reference evidence="4 5" key="1">
    <citation type="journal article" date="2016" name="Nat. Commun.">
        <title>Thousands of microbial genomes shed light on interconnected biogeochemical processes in an aquifer system.</title>
        <authorList>
            <person name="Anantharaman K."/>
            <person name="Brown C.T."/>
            <person name="Hug L.A."/>
            <person name="Sharon I."/>
            <person name="Castelle C.J."/>
            <person name="Probst A.J."/>
            <person name="Thomas B.C."/>
            <person name="Singh A."/>
            <person name="Wilkins M.J."/>
            <person name="Karaoz U."/>
            <person name="Brodie E.L."/>
            <person name="Williams K.H."/>
            <person name="Hubbard S.S."/>
            <person name="Banfield J.F."/>
        </authorList>
    </citation>
    <scope>NUCLEOTIDE SEQUENCE [LARGE SCALE GENOMIC DNA]</scope>
</reference>